<dbReference type="KEGG" id="dpx:DAPPUDRAFT_114773"/>
<dbReference type="InParanoid" id="E9HJ76"/>
<feature type="region of interest" description="Disordered" evidence="1">
    <location>
        <begin position="97"/>
        <end position="120"/>
    </location>
</feature>
<evidence type="ECO:0000313" key="2">
    <source>
        <dbReference type="EMBL" id="EFX68219.1"/>
    </source>
</evidence>
<proteinExistence type="predicted"/>
<evidence type="ECO:0000256" key="1">
    <source>
        <dbReference type="SAM" id="MobiDB-lite"/>
    </source>
</evidence>
<dbReference type="HOGENOM" id="CLU_2051940_0_0_1"/>
<sequence length="120" mass="12883">MEDSSAGILMHCLVSAGNPLRVSVWWTCIVALKNAQGPGVDGRLQLFRASEGKSQRGRKESKAACAKRRGYYGFPCIVKESVSVLVVLLRIRWTHGGAGGCERSARGPGPMADEGPQVLE</sequence>
<organism evidence="2 3">
    <name type="scientific">Daphnia pulex</name>
    <name type="common">Water flea</name>
    <dbReference type="NCBI Taxonomy" id="6669"/>
    <lineage>
        <taxon>Eukaryota</taxon>
        <taxon>Metazoa</taxon>
        <taxon>Ecdysozoa</taxon>
        <taxon>Arthropoda</taxon>
        <taxon>Crustacea</taxon>
        <taxon>Branchiopoda</taxon>
        <taxon>Diplostraca</taxon>
        <taxon>Cladocera</taxon>
        <taxon>Anomopoda</taxon>
        <taxon>Daphniidae</taxon>
        <taxon>Daphnia</taxon>
    </lineage>
</organism>
<protein>
    <submittedName>
        <fullName evidence="2">Uncharacterized protein</fullName>
    </submittedName>
</protein>
<dbReference type="AlphaFoldDB" id="E9HJ76"/>
<dbReference type="Proteomes" id="UP000000305">
    <property type="component" value="Unassembled WGS sequence"/>
</dbReference>
<reference evidence="2 3" key="1">
    <citation type="journal article" date="2011" name="Science">
        <title>The ecoresponsive genome of Daphnia pulex.</title>
        <authorList>
            <person name="Colbourne J.K."/>
            <person name="Pfrender M.E."/>
            <person name="Gilbert D."/>
            <person name="Thomas W.K."/>
            <person name="Tucker A."/>
            <person name="Oakley T.H."/>
            <person name="Tokishita S."/>
            <person name="Aerts A."/>
            <person name="Arnold G.J."/>
            <person name="Basu M.K."/>
            <person name="Bauer D.J."/>
            <person name="Caceres C.E."/>
            <person name="Carmel L."/>
            <person name="Casola C."/>
            <person name="Choi J.H."/>
            <person name="Detter J.C."/>
            <person name="Dong Q."/>
            <person name="Dusheyko S."/>
            <person name="Eads B.D."/>
            <person name="Frohlich T."/>
            <person name="Geiler-Samerotte K.A."/>
            <person name="Gerlach D."/>
            <person name="Hatcher P."/>
            <person name="Jogdeo S."/>
            <person name="Krijgsveld J."/>
            <person name="Kriventseva E.V."/>
            <person name="Kultz D."/>
            <person name="Laforsch C."/>
            <person name="Lindquist E."/>
            <person name="Lopez J."/>
            <person name="Manak J.R."/>
            <person name="Muller J."/>
            <person name="Pangilinan J."/>
            <person name="Patwardhan R.P."/>
            <person name="Pitluck S."/>
            <person name="Pritham E.J."/>
            <person name="Rechtsteiner A."/>
            <person name="Rho M."/>
            <person name="Rogozin I.B."/>
            <person name="Sakarya O."/>
            <person name="Salamov A."/>
            <person name="Schaack S."/>
            <person name="Shapiro H."/>
            <person name="Shiga Y."/>
            <person name="Skalitzky C."/>
            <person name="Smith Z."/>
            <person name="Souvorov A."/>
            <person name="Sung W."/>
            <person name="Tang Z."/>
            <person name="Tsuchiya D."/>
            <person name="Tu H."/>
            <person name="Vos H."/>
            <person name="Wang M."/>
            <person name="Wolf Y.I."/>
            <person name="Yamagata H."/>
            <person name="Yamada T."/>
            <person name="Ye Y."/>
            <person name="Shaw J.R."/>
            <person name="Andrews J."/>
            <person name="Crease T.J."/>
            <person name="Tang H."/>
            <person name="Lucas S.M."/>
            <person name="Robertson H.M."/>
            <person name="Bork P."/>
            <person name="Koonin E.V."/>
            <person name="Zdobnov E.M."/>
            <person name="Grigoriev I.V."/>
            <person name="Lynch M."/>
            <person name="Boore J.L."/>
        </authorList>
    </citation>
    <scope>NUCLEOTIDE SEQUENCE [LARGE SCALE GENOMIC DNA]</scope>
</reference>
<evidence type="ECO:0000313" key="3">
    <source>
        <dbReference type="Proteomes" id="UP000000305"/>
    </source>
</evidence>
<dbReference type="EMBL" id="GL732660">
    <property type="protein sequence ID" value="EFX68219.1"/>
    <property type="molecule type" value="Genomic_DNA"/>
</dbReference>
<keyword evidence="3" id="KW-1185">Reference proteome</keyword>
<name>E9HJ76_DAPPU</name>
<accession>E9HJ76</accession>
<gene>
    <name evidence="2" type="ORF">DAPPUDRAFT_114773</name>
</gene>